<name>A0A449ASJ4_9BACT</name>
<evidence type="ECO:0000256" key="7">
    <source>
        <dbReference type="ARBA" id="ARBA00029936"/>
    </source>
</evidence>
<evidence type="ECO:0000256" key="2">
    <source>
        <dbReference type="ARBA" id="ARBA00022598"/>
    </source>
</evidence>
<organism evidence="9 10">
    <name type="scientific">Mycoplasmopsis canis</name>
    <dbReference type="NCBI Taxonomy" id="29555"/>
    <lineage>
        <taxon>Bacteria</taxon>
        <taxon>Bacillati</taxon>
        <taxon>Mycoplasmatota</taxon>
        <taxon>Mycoplasmoidales</taxon>
        <taxon>Metamycoplasmataceae</taxon>
        <taxon>Mycoplasmopsis</taxon>
    </lineage>
</organism>
<dbReference type="SUPFAM" id="SSF52374">
    <property type="entry name" value="Nucleotidylyl transferase"/>
    <property type="match status" value="1"/>
</dbReference>
<evidence type="ECO:0000256" key="4">
    <source>
        <dbReference type="ARBA" id="ARBA00022840"/>
    </source>
</evidence>
<dbReference type="InterPro" id="IPR002303">
    <property type="entry name" value="Valyl-tRNA_ligase"/>
</dbReference>
<gene>
    <name evidence="9" type="primary">valS_3</name>
    <name evidence="9" type="ORF">NCTC10146_00815</name>
</gene>
<geneLocation type="plasmid" evidence="9 10">
    <name>12</name>
</geneLocation>
<dbReference type="GO" id="GO:0006438">
    <property type="term" value="P:valyl-tRNA aminoacylation"/>
    <property type="evidence" value="ECO:0007669"/>
    <property type="project" value="InterPro"/>
</dbReference>
<keyword evidence="6" id="KW-0030">Aminoacyl-tRNA synthetase</keyword>
<keyword evidence="9" id="KW-0614">Plasmid</keyword>
<dbReference type="EMBL" id="LR215021">
    <property type="protein sequence ID" value="VEU69322.1"/>
    <property type="molecule type" value="Genomic_DNA"/>
</dbReference>
<dbReference type="GO" id="GO:0005524">
    <property type="term" value="F:ATP binding"/>
    <property type="evidence" value="ECO:0007669"/>
    <property type="project" value="UniProtKB-KW"/>
</dbReference>
<keyword evidence="2 9" id="KW-0436">Ligase</keyword>
<dbReference type="PANTHER" id="PTHR11946">
    <property type="entry name" value="VALYL-TRNA SYNTHETASES"/>
    <property type="match status" value="1"/>
</dbReference>
<dbReference type="AlphaFoldDB" id="A0A449ASJ4"/>
<dbReference type="Proteomes" id="UP000290495">
    <property type="component" value="Plasmid 12"/>
</dbReference>
<reference evidence="9 10" key="1">
    <citation type="submission" date="2019-01" db="EMBL/GenBank/DDBJ databases">
        <authorList>
            <consortium name="Pathogen Informatics"/>
        </authorList>
    </citation>
    <scope>NUCLEOTIDE SEQUENCE [LARGE SCALE GENOMIC DNA]</scope>
    <source>
        <strain evidence="9 10">NCTC10146</strain>
        <plasmid evidence="10">12</plasmid>
    </source>
</reference>
<dbReference type="Gene3D" id="3.40.50.620">
    <property type="entry name" value="HUPs"/>
    <property type="match status" value="1"/>
</dbReference>
<keyword evidence="4" id="KW-0067">ATP-binding</keyword>
<keyword evidence="3" id="KW-0547">Nucleotide-binding</keyword>
<sequence length="80" mass="9829">MTSNVSISDRSKTPVEILVLPQWFVKMDDFKQHILNDMRSKESVKFYPKRLKLTMKQWMDKLHDWNISRQLWWGHRIPAW</sequence>
<keyword evidence="5" id="KW-0648">Protein biosynthesis</keyword>
<evidence type="ECO:0000259" key="8">
    <source>
        <dbReference type="Pfam" id="PF00133"/>
    </source>
</evidence>
<dbReference type="InterPro" id="IPR014729">
    <property type="entry name" value="Rossmann-like_a/b/a_fold"/>
</dbReference>
<evidence type="ECO:0000313" key="9">
    <source>
        <dbReference type="EMBL" id="VEU69322.1"/>
    </source>
</evidence>
<evidence type="ECO:0000256" key="3">
    <source>
        <dbReference type="ARBA" id="ARBA00022741"/>
    </source>
</evidence>
<protein>
    <recommendedName>
        <fullName evidence="1">valine--tRNA ligase</fullName>
        <ecNumber evidence="1">6.1.1.9</ecNumber>
    </recommendedName>
    <alternativeName>
        <fullName evidence="7">Valyl-tRNA synthetase</fullName>
    </alternativeName>
</protein>
<accession>A0A449ASJ4</accession>
<evidence type="ECO:0000313" key="10">
    <source>
        <dbReference type="Proteomes" id="UP000290495"/>
    </source>
</evidence>
<dbReference type="GO" id="GO:0005829">
    <property type="term" value="C:cytosol"/>
    <property type="evidence" value="ECO:0007669"/>
    <property type="project" value="TreeGrafter"/>
</dbReference>
<evidence type="ECO:0000256" key="6">
    <source>
        <dbReference type="ARBA" id="ARBA00023146"/>
    </source>
</evidence>
<dbReference type="EC" id="6.1.1.9" evidence="1"/>
<evidence type="ECO:0000256" key="1">
    <source>
        <dbReference type="ARBA" id="ARBA00013169"/>
    </source>
</evidence>
<feature type="domain" description="Aminoacyl-tRNA synthetase class Ia" evidence="8">
    <location>
        <begin position="17"/>
        <end position="80"/>
    </location>
</feature>
<proteinExistence type="predicted"/>
<dbReference type="Pfam" id="PF00133">
    <property type="entry name" value="tRNA-synt_1"/>
    <property type="match status" value="1"/>
</dbReference>
<evidence type="ECO:0000256" key="5">
    <source>
        <dbReference type="ARBA" id="ARBA00022917"/>
    </source>
</evidence>
<dbReference type="GO" id="GO:0004832">
    <property type="term" value="F:valine-tRNA ligase activity"/>
    <property type="evidence" value="ECO:0007669"/>
    <property type="project" value="UniProtKB-EC"/>
</dbReference>
<dbReference type="InterPro" id="IPR002300">
    <property type="entry name" value="aa-tRNA-synth_Ia"/>
</dbReference>
<dbReference type="PANTHER" id="PTHR11946:SF93">
    <property type="entry name" value="VALINE--TRNA LIGASE, CHLOROPLASTIC_MITOCHONDRIAL 2"/>
    <property type="match status" value="1"/>
</dbReference>